<evidence type="ECO:0000256" key="3">
    <source>
        <dbReference type="ARBA" id="ARBA00006059"/>
    </source>
</evidence>
<dbReference type="AlphaFoldDB" id="A0A6J2JZY0"/>
<evidence type="ECO:0000256" key="5">
    <source>
        <dbReference type="ARBA" id="ARBA00022490"/>
    </source>
</evidence>
<comment type="subcellular location">
    <subcellularLocation>
        <location evidence="1">Cell membrane</location>
    </subcellularLocation>
    <subcellularLocation>
        <location evidence="2">Cytoplasm</location>
        <location evidence="2">Cytoskeleton</location>
        <location evidence="2">Cilium axoneme</location>
    </subcellularLocation>
</comment>
<evidence type="ECO:0000256" key="4">
    <source>
        <dbReference type="ARBA" id="ARBA00022475"/>
    </source>
</evidence>
<keyword evidence="4" id="KW-1003">Cell membrane</keyword>
<dbReference type="GO" id="GO:0097541">
    <property type="term" value="C:axonemal basal plate"/>
    <property type="evidence" value="ECO:0007669"/>
    <property type="project" value="TreeGrafter"/>
</dbReference>
<evidence type="ECO:0000256" key="7">
    <source>
        <dbReference type="ARBA" id="ARBA00022737"/>
    </source>
</evidence>
<evidence type="ECO:0000256" key="9">
    <source>
        <dbReference type="ARBA" id="ARBA00023069"/>
    </source>
</evidence>
<evidence type="ECO:0000256" key="13">
    <source>
        <dbReference type="SAM" id="MobiDB-lite"/>
    </source>
</evidence>
<dbReference type="Proteomes" id="UP000504629">
    <property type="component" value="Unplaced"/>
</dbReference>
<name>A0A6J2JZY0_BOMMA</name>
<dbReference type="OrthoDB" id="10013020at2759"/>
<evidence type="ECO:0000256" key="12">
    <source>
        <dbReference type="ARBA" id="ARBA00023273"/>
    </source>
</evidence>
<dbReference type="GO" id="GO:0005886">
    <property type="term" value="C:plasma membrane"/>
    <property type="evidence" value="ECO:0007669"/>
    <property type="project" value="UniProtKB-SubCell"/>
</dbReference>
<proteinExistence type="inferred from homology"/>
<keyword evidence="10" id="KW-0472">Membrane</keyword>
<keyword evidence="8" id="KW-0970">Cilium biogenesis/degradation</keyword>
<evidence type="ECO:0000256" key="2">
    <source>
        <dbReference type="ARBA" id="ARBA00004430"/>
    </source>
</evidence>
<evidence type="ECO:0000256" key="8">
    <source>
        <dbReference type="ARBA" id="ARBA00022794"/>
    </source>
</evidence>
<keyword evidence="12" id="KW-0966">Cell projection</keyword>
<keyword evidence="14" id="KW-1185">Reference proteome</keyword>
<protein>
    <submittedName>
        <fullName evidence="15">WD repeat-containing and planar cell polarity effector protein fritz isoform X1</fullName>
    </submittedName>
</protein>
<evidence type="ECO:0000256" key="10">
    <source>
        <dbReference type="ARBA" id="ARBA00023136"/>
    </source>
</evidence>
<gene>
    <name evidence="15" type="primary">LOC114246120</name>
</gene>
<comment type="similarity">
    <text evidence="3">Belongs to the WD repeat fritz family.</text>
</comment>
<dbReference type="GeneID" id="114246120"/>
<accession>A0A6J2JZY0</accession>
<reference evidence="15" key="1">
    <citation type="submission" date="2025-08" db="UniProtKB">
        <authorList>
            <consortium name="RefSeq"/>
        </authorList>
    </citation>
    <scope>IDENTIFICATION</scope>
    <source>
        <tissue evidence="15">Silk gland</tissue>
    </source>
</reference>
<keyword evidence="6" id="KW-0853">WD repeat</keyword>
<organism evidence="14 15">
    <name type="scientific">Bombyx mandarina</name>
    <name type="common">Wild silk moth</name>
    <name type="synonym">Wild silkworm</name>
    <dbReference type="NCBI Taxonomy" id="7092"/>
    <lineage>
        <taxon>Eukaryota</taxon>
        <taxon>Metazoa</taxon>
        <taxon>Ecdysozoa</taxon>
        <taxon>Arthropoda</taxon>
        <taxon>Hexapoda</taxon>
        <taxon>Insecta</taxon>
        <taxon>Pterygota</taxon>
        <taxon>Neoptera</taxon>
        <taxon>Endopterygota</taxon>
        <taxon>Lepidoptera</taxon>
        <taxon>Glossata</taxon>
        <taxon>Ditrysia</taxon>
        <taxon>Bombycoidea</taxon>
        <taxon>Bombycidae</taxon>
        <taxon>Bombycinae</taxon>
        <taxon>Bombyx</taxon>
    </lineage>
</organism>
<evidence type="ECO:0000256" key="1">
    <source>
        <dbReference type="ARBA" id="ARBA00004236"/>
    </source>
</evidence>
<dbReference type="Pfam" id="PF11768">
    <property type="entry name" value="Frtz"/>
    <property type="match status" value="2"/>
</dbReference>
<dbReference type="KEGG" id="bman:114246120"/>
<dbReference type="GO" id="GO:0045184">
    <property type="term" value="P:establishment of protein localization"/>
    <property type="evidence" value="ECO:0007669"/>
    <property type="project" value="TreeGrafter"/>
</dbReference>
<keyword evidence="5" id="KW-0963">Cytoplasm</keyword>
<dbReference type="GO" id="GO:0007399">
    <property type="term" value="P:nervous system development"/>
    <property type="evidence" value="ECO:0007669"/>
    <property type="project" value="TreeGrafter"/>
</dbReference>
<dbReference type="GO" id="GO:0044782">
    <property type="term" value="P:cilium organization"/>
    <property type="evidence" value="ECO:0007669"/>
    <property type="project" value="TreeGrafter"/>
</dbReference>
<keyword evidence="11" id="KW-0206">Cytoskeleton</keyword>
<dbReference type="PANTHER" id="PTHR13667:SF5">
    <property type="entry name" value="WD REPEAT-CONTAINING AND PLANAR CELL POLARITY EFFECTOR PROTEIN FRITZ HOMOLOG"/>
    <property type="match status" value="1"/>
</dbReference>
<evidence type="ECO:0000313" key="14">
    <source>
        <dbReference type="Proteomes" id="UP000504629"/>
    </source>
</evidence>
<feature type="compositionally biased region" description="Polar residues" evidence="13">
    <location>
        <begin position="607"/>
        <end position="619"/>
    </location>
</feature>
<feature type="compositionally biased region" description="Low complexity" evidence="13">
    <location>
        <begin position="565"/>
        <end position="586"/>
    </location>
</feature>
<dbReference type="InterPro" id="IPR024511">
    <property type="entry name" value="Frtz"/>
</dbReference>
<feature type="region of interest" description="Disordered" evidence="13">
    <location>
        <begin position="561"/>
        <end position="621"/>
    </location>
</feature>
<sequence>MINYHIKYITSSETLHLKSSDFKCFKYETKKRAEESIYGSSKRNYCELRGGHWRSPRPRQIQKLESKLRDKNVIACEWTNERLVTIIFSSGVIAYLTAKQDTLDISQILFDRYFVGKLPGHTVTNVVLSKSHILFTFVDRIATLVTFKKKTSNVPCKIVDKEPLLQTIELGGASRRTDRHVSWCENNGLLWTLVWSVTPAEPAPWSPVLEDHANLHLYQINGQNMNLLVYHRLENETLLAELSHKNDQIIHIVDQTASQKNCVTLRWMRYEVTESHTPKLQVSPENVTRLALPAPARVARRAPCDSRLVAACIDGSVHVAHHTAGLTHSTKAGFIATDVRWAGELVIAIEENGRIQCFDRALSLLNHHIKFLDLAADLSDAKRMKVLATLNAKCGPILLATFTGGPLALIHITHPRLITAWIRARRTSSAVALLRAMDWEHEGNDCLWAVNKLICASLRSGAEAVAGEGAAEVALGAWLAPRVPHAHAARRYASPLHDLARKFFHHLLRRGRVEKALSLGVELAAWDLFRDARWAAARRAPRLQHEAELLARALRPRHCTDSECSESCSCSSCSNSDDDTSASSETKPPPLPRVALPDHSTLLPVPASQSEPSSTNSIRPNLHQYLERDSTIWHRTIQDDTYLKTPSADRLKPILSQSSKWHSVEGLATHRPPTKHSLAAISEGTVMPSRSVIDIVPRPYDERIAMSHFKHLYQTELKEEAPNTLYRYQNNNYQPSLNYALEDRAYSNTVQRTVNRTEKNKVKFSDTVTIAVMSDDLCMMFQDPPGSPDSARELADSLPLCPPHNYLSAFTPQTPEAAPQKPFKIKVVHFGMV</sequence>
<keyword evidence="7" id="KW-0677">Repeat</keyword>
<evidence type="ECO:0000256" key="11">
    <source>
        <dbReference type="ARBA" id="ARBA00023212"/>
    </source>
</evidence>
<dbReference type="RefSeq" id="XP_028034317.1">
    <property type="nucleotide sequence ID" value="XM_028178516.1"/>
</dbReference>
<evidence type="ECO:0000313" key="15">
    <source>
        <dbReference type="RefSeq" id="XP_028034317.1"/>
    </source>
</evidence>
<dbReference type="CTD" id="33349"/>
<evidence type="ECO:0000256" key="6">
    <source>
        <dbReference type="ARBA" id="ARBA00022574"/>
    </source>
</evidence>
<keyword evidence="9" id="KW-0969">Cilium</keyword>
<dbReference type="PANTHER" id="PTHR13667">
    <property type="entry name" value="HOMOLOC-13"/>
    <property type="match status" value="1"/>
</dbReference>